<feature type="chain" id="PRO_5025347708" evidence="1">
    <location>
        <begin position="20"/>
        <end position="149"/>
    </location>
</feature>
<accession>A0A6A5VKY6</accession>
<dbReference type="OrthoDB" id="3780608at2759"/>
<evidence type="ECO:0000256" key="1">
    <source>
        <dbReference type="SAM" id="SignalP"/>
    </source>
</evidence>
<reference evidence="2" key="1">
    <citation type="journal article" date="2020" name="Stud. Mycol.">
        <title>101 Dothideomycetes genomes: a test case for predicting lifestyles and emergence of pathogens.</title>
        <authorList>
            <person name="Haridas S."/>
            <person name="Albert R."/>
            <person name="Binder M."/>
            <person name="Bloem J."/>
            <person name="Labutti K."/>
            <person name="Salamov A."/>
            <person name="Andreopoulos B."/>
            <person name="Baker S."/>
            <person name="Barry K."/>
            <person name="Bills G."/>
            <person name="Bluhm B."/>
            <person name="Cannon C."/>
            <person name="Castanera R."/>
            <person name="Culley D."/>
            <person name="Daum C."/>
            <person name="Ezra D."/>
            <person name="Gonzalez J."/>
            <person name="Henrissat B."/>
            <person name="Kuo A."/>
            <person name="Liang C."/>
            <person name="Lipzen A."/>
            <person name="Lutzoni F."/>
            <person name="Magnuson J."/>
            <person name="Mondo S."/>
            <person name="Nolan M."/>
            <person name="Ohm R."/>
            <person name="Pangilinan J."/>
            <person name="Park H.-J."/>
            <person name="Ramirez L."/>
            <person name="Alfaro M."/>
            <person name="Sun H."/>
            <person name="Tritt A."/>
            <person name="Yoshinaga Y."/>
            <person name="Zwiers L.-H."/>
            <person name="Turgeon B."/>
            <person name="Goodwin S."/>
            <person name="Spatafora J."/>
            <person name="Crous P."/>
            <person name="Grigoriev I."/>
        </authorList>
    </citation>
    <scope>NUCLEOTIDE SEQUENCE</scope>
    <source>
        <strain evidence="2">CBS 107.79</strain>
    </source>
</reference>
<feature type="signal peptide" evidence="1">
    <location>
        <begin position="1"/>
        <end position="19"/>
    </location>
</feature>
<evidence type="ECO:0000313" key="2">
    <source>
        <dbReference type="EMBL" id="KAF1977565.1"/>
    </source>
</evidence>
<keyword evidence="3" id="KW-1185">Reference proteome</keyword>
<organism evidence="2 3">
    <name type="scientific">Bimuria novae-zelandiae CBS 107.79</name>
    <dbReference type="NCBI Taxonomy" id="1447943"/>
    <lineage>
        <taxon>Eukaryota</taxon>
        <taxon>Fungi</taxon>
        <taxon>Dikarya</taxon>
        <taxon>Ascomycota</taxon>
        <taxon>Pezizomycotina</taxon>
        <taxon>Dothideomycetes</taxon>
        <taxon>Pleosporomycetidae</taxon>
        <taxon>Pleosporales</taxon>
        <taxon>Massarineae</taxon>
        <taxon>Didymosphaeriaceae</taxon>
        <taxon>Bimuria</taxon>
    </lineage>
</organism>
<protein>
    <submittedName>
        <fullName evidence="2">Uncharacterized protein</fullName>
    </submittedName>
</protein>
<dbReference type="InterPro" id="IPR006771">
    <property type="entry name" value="CetA-like"/>
</dbReference>
<evidence type="ECO:0000313" key="3">
    <source>
        <dbReference type="Proteomes" id="UP000800036"/>
    </source>
</evidence>
<dbReference type="Pfam" id="PF04681">
    <property type="entry name" value="Bys1"/>
    <property type="match status" value="1"/>
</dbReference>
<keyword evidence="1" id="KW-0732">Signal</keyword>
<sequence>MRLLALLPGLATLAALVHAESVFINNHLSTPIWYTQVTGDGSRTSTTKIEPYGSSTLPQTDQYGVAIKITAEEYDIDIAGKGVLTLGYNKHPQGWIYYDIGIYLSYPFDGKRTKLGGPGGDNDWWDGHAHPQNTIGSPRPGDLWLDIGY</sequence>
<name>A0A6A5VKY6_9PLEO</name>
<proteinExistence type="predicted"/>
<dbReference type="Proteomes" id="UP000800036">
    <property type="component" value="Unassembled WGS sequence"/>
</dbReference>
<dbReference type="AlphaFoldDB" id="A0A6A5VKY6"/>
<gene>
    <name evidence="2" type="ORF">BU23DRAFT_565054</name>
</gene>
<dbReference type="EMBL" id="ML976663">
    <property type="protein sequence ID" value="KAF1977565.1"/>
    <property type="molecule type" value="Genomic_DNA"/>
</dbReference>